<keyword evidence="1" id="KW-0812">Transmembrane</keyword>
<keyword evidence="1" id="KW-1133">Transmembrane helix</keyword>
<feature type="transmembrane region" description="Helical" evidence="1">
    <location>
        <begin position="12"/>
        <end position="35"/>
    </location>
</feature>
<feature type="transmembrane region" description="Helical" evidence="1">
    <location>
        <begin position="41"/>
        <end position="61"/>
    </location>
</feature>
<name>A0A2W7RZZ5_9BACT</name>
<comment type="caution">
    <text evidence="2">The sequence shown here is derived from an EMBL/GenBank/DDBJ whole genome shotgun (WGS) entry which is preliminary data.</text>
</comment>
<protein>
    <submittedName>
        <fullName evidence="2">Uncharacterized protein</fullName>
    </submittedName>
</protein>
<evidence type="ECO:0000313" key="3">
    <source>
        <dbReference type="Proteomes" id="UP000249115"/>
    </source>
</evidence>
<evidence type="ECO:0000256" key="1">
    <source>
        <dbReference type="SAM" id="Phobius"/>
    </source>
</evidence>
<keyword evidence="1" id="KW-0472">Membrane</keyword>
<reference evidence="2 3" key="1">
    <citation type="submission" date="2018-06" db="EMBL/GenBank/DDBJ databases">
        <title>Genomic Encyclopedia of Archaeal and Bacterial Type Strains, Phase II (KMG-II): from individual species to whole genera.</title>
        <authorList>
            <person name="Goeker M."/>
        </authorList>
    </citation>
    <scope>NUCLEOTIDE SEQUENCE [LARGE SCALE GENOMIC DNA]</scope>
    <source>
        <strain evidence="2 3">DSM 22686</strain>
    </source>
</reference>
<evidence type="ECO:0000313" key="2">
    <source>
        <dbReference type="EMBL" id="PZX60169.1"/>
    </source>
</evidence>
<accession>A0A2W7RZZ5</accession>
<gene>
    <name evidence="2" type="ORF">LV84_00439</name>
</gene>
<proteinExistence type="predicted"/>
<organism evidence="2 3">
    <name type="scientific">Algoriphagus ratkowskyi</name>
    <dbReference type="NCBI Taxonomy" id="57028"/>
    <lineage>
        <taxon>Bacteria</taxon>
        <taxon>Pseudomonadati</taxon>
        <taxon>Bacteroidota</taxon>
        <taxon>Cytophagia</taxon>
        <taxon>Cytophagales</taxon>
        <taxon>Cyclobacteriaceae</taxon>
        <taxon>Algoriphagus</taxon>
    </lineage>
</organism>
<dbReference type="AlphaFoldDB" id="A0A2W7RZZ5"/>
<dbReference type="EMBL" id="QKZU01000002">
    <property type="protein sequence ID" value="PZX60169.1"/>
    <property type="molecule type" value="Genomic_DNA"/>
</dbReference>
<dbReference type="Proteomes" id="UP000249115">
    <property type="component" value="Unassembled WGS sequence"/>
</dbReference>
<sequence>MIHRKALKERHVFSFFVPLTLTKKGYWISPVAFVIYFEEKIYLSGLLFVPSTLGLFSLLAISQIV</sequence>